<feature type="region of interest" description="Disordered" evidence="1">
    <location>
        <begin position="51"/>
        <end position="78"/>
    </location>
</feature>
<dbReference type="Proteomes" id="UP001054945">
    <property type="component" value="Unassembled WGS sequence"/>
</dbReference>
<accession>A0AAV4XTF0</accession>
<dbReference type="AlphaFoldDB" id="A0AAV4XTF0"/>
<name>A0AAV4XTF0_CAEEX</name>
<keyword evidence="3" id="KW-1185">Reference proteome</keyword>
<gene>
    <name evidence="2" type="ORF">CEXT_171011</name>
</gene>
<organism evidence="2 3">
    <name type="scientific">Caerostris extrusa</name>
    <name type="common">Bark spider</name>
    <name type="synonym">Caerostris bankana</name>
    <dbReference type="NCBI Taxonomy" id="172846"/>
    <lineage>
        <taxon>Eukaryota</taxon>
        <taxon>Metazoa</taxon>
        <taxon>Ecdysozoa</taxon>
        <taxon>Arthropoda</taxon>
        <taxon>Chelicerata</taxon>
        <taxon>Arachnida</taxon>
        <taxon>Araneae</taxon>
        <taxon>Araneomorphae</taxon>
        <taxon>Entelegynae</taxon>
        <taxon>Araneoidea</taxon>
        <taxon>Araneidae</taxon>
        <taxon>Caerostris</taxon>
    </lineage>
</organism>
<sequence>MRIAASKLPFLPKRGVPQSHCISSVYLYLEDTMFENGNFYEPFLFLDPPEGVLKSNRHKETPPQQRNGSAPRYQAEYG</sequence>
<dbReference type="EMBL" id="BPLR01018280">
    <property type="protein sequence ID" value="GIY98321.1"/>
    <property type="molecule type" value="Genomic_DNA"/>
</dbReference>
<evidence type="ECO:0000256" key="1">
    <source>
        <dbReference type="SAM" id="MobiDB-lite"/>
    </source>
</evidence>
<protein>
    <submittedName>
        <fullName evidence="2">Uncharacterized protein</fullName>
    </submittedName>
</protein>
<reference evidence="2 3" key="1">
    <citation type="submission" date="2021-06" db="EMBL/GenBank/DDBJ databases">
        <title>Caerostris extrusa draft genome.</title>
        <authorList>
            <person name="Kono N."/>
            <person name="Arakawa K."/>
        </authorList>
    </citation>
    <scope>NUCLEOTIDE SEQUENCE [LARGE SCALE GENOMIC DNA]</scope>
</reference>
<evidence type="ECO:0000313" key="2">
    <source>
        <dbReference type="EMBL" id="GIY98321.1"/>
    </source>
</evidence>
<comment type="caution">
    <text evidence="2">The sequence shown here is derived from an EMBL/GenBank/DDBJ whole genome shotgun (WGS) entry which is preliminary data.</text>
</comment>
<proteinExistence type="predicted"/>
<evidence type="ECO:0000313" key="3">
    <source>
        <dbReference type="Proteomes" id="UP001054945"/>
    </source>
</evidence>